<dbReference type="OrthoDB" id="63267at2759"/>
<evidence type="ECO:0000256" key="1">
    <source>
        <dbReference type="ARBA" id="ARBA00005490"/>
    </source>
</evidence>
<dbReference type="FunFam" id="3.30.60.20:FF:000014">
    <property type="entry name" value="Protein kinase C"/>
    <property type="match status" value="1"/>
</dbReference>
<dbReference type="PROSITE" id="PS50011">
    <property type="entry name" value="PROTEIN_KINASE_DOM"/>
    <property type="match status" value="1"/>
</dbReference>
<dbReference type="Gene3D" id="1.10.287.160">
    <property type="entry name" value="HR1 repeat"/>
    <property type="match status" value="1"/>
</dbReference>
<proteinExistence type="inferred from homology"/>
<gene>
    <name evidence="24" type="primary">Mo05427</name>
    <name evidence="24" type="ORF">E5Q_05427</name>
</gene>
<dbReference type="SMART" id="SM00742">
    <property type="entry name" value="Hr1"/>
    <property type="match status" value="2"/>
</dbReference>
<dbReference type="FunFam" id="3.30.60.20:FF:000034">
    <property type="entry name" value="Protein kinase C"/>
    <property type="match status" value="1"/>
</dbReference>
<dbReference type="InterPro" id="IPR006760">
    <property type="entry name" value="Endosulphine"/>
</dbReference>
<evidence type="ECO:0000259" key="21">
    <source>
        <dbReference type="PROSITE" id="PS50081"/>
    </source>
</evidence>
<evidence type="ECO:0000256" key="5">
    <source>
        <dbReference type="ARBA" id="ARBA00022553"/>
    </source>
</evidence>
<keyword evidence="4" id="KW-0723">Serine/threonine-protein kinase</keyword>
<dbReference type="SMART" id="SM00109">
    <property type="entry name" value="C1"/>
    <property type="match status" value="2"/>
</dbReference>
<feature type="compositionally biased region" description="Polar residues" evidence="18">
    <location>
        <begin position="1316"/>
        <end position="1328"/>
    </location>
</feature>
<feature type="region of interest" description="Disordered" evidence="18">
    <location>
        <begin position="1257"/>
        <end position="1355"/>
    </location>
</feature>
<dbReference type="PROSITE" id="PS50004">
    <property type="entry name" value="C2"/>
    <property type="match status" value="1"/>
</dbReference>
<dbReference type="Gene3D" id="2.60.40.150">
    <property type="entry name" value="C2 domain"/>
    <property type="match status" value="1"/>
</dbReference>
<comment type="caution">
    <text evidence="24">The sequence shown here is derived from an EMBL/GenBank/DDBJ whole genome shotgun (WGS) entry which is preliminary data.</text>
</comment>
<evidence type="ECO:0000256" key="11">
    <source>
        <dbReference type="ARBA" id="ARBA00022777"/>
    </source>
</evidence>
<dbReference type="Pfam" id="PF00433">
    <property type="entry name" value="Pkinase_C"/>
    <property type="match status" value="1"/>
</dbReference>
<feature type="compositionally biased region" description="Low complexity" evidence="18">
    <location>
        <begin position="130"/>
        <end position="142"/>
    </location>
</feature>
<dbReference type="CDD" id="cd20822">
    <property type="entry name" value="C1_ScPKC1-like_rpt1"/>
    <property type="match status" value="1"/>
</dbReference>
<feature type="compositionally biased region" description="Low complexity" evidence="18">
    <location>
        <begin position="784"/>
        <end position="794"/>
    </location>
</feature>
<dbReference type="PROSITE" id="PS50081">
    <property type="entry name" value="ZF_DAG_PE_2"/>
    <property type="match status" value="2"/>
</dbReference>
<comment type="catalytic activity">
    <reaction evidence="15">
        <text>L-seryl-[protein] + ATP = O-phospho-L-seryl-[protein] + ADP + H(+)</text>
        <dbReference type="Rhea" id="RHEA:17989"/>
        <dbReference type="Rhea" id="RHEA-COMP:9863"/>
        <dbReference type="Rhea" id="RHEA-COMP:11604"/>
        <dbReference type="ChEBI" id="CHEBI:15378"/>
        <dbReference type="ChEBI" id="CHEBI:29999"/>
        <dbReference type="ChEBI" id="CHEBI:30616"/>
        <dbReference type="ChEBI" id="CHEBI:83421"/>
        <dbReference type="ChEBI" id="CHEBI:456216"/>
        <dbReference type="EC" id="2.7.11.13"/>
    </reaction>
</comment>
<feature type="domain" description="Phorbol-ester/DAG-type" evidence="21">
    <location>
        <begin position="544"/>
        <end position="592"/>
    </location>
</feature>
<organism evidence="24 25">
    <name type="scientific">Mixia osmundae (strain CBS 9802 / IAM 14324 / JCM 22182 / KY 12970)</name>
    <dbReference type="NCBI Taxonomy" id="764103"/>
    <lineage>
        <taxon>Eukaryota</taxon>
        <taxon>Fungi</taxon>
        <taxon>Dikarya</taxon>
        <taxon>Basidiomycota</taxon>
        <taxon>Pucciniomycotina</taxon>
        <taxon>Mixiomycetes</taxon>
        <taxon>Mixiales</taxon>
        <taxon>Mixiaceae</taxon>
        <taxon>Mixia</taxon>
    </lineage>
</organism>
<evidence type="ECO:0000256" key="7">
    <source>
        <dbReference type="ARBA" id="ARBA00022723"/>
    </source>
</evidence>
<feature type="compositionally biased region" description="Polar residues" evidence="18">
    <location>
        <begin position="684"/>
        <end position="698"/>
    </location>
</feature>
<accession>G7E7C9</accession>
<dbReference type="Pfam" id="PF00069">
    <property type="entry name" value="Pkinase"/>
    <property type="match status" value="1"/>
</dbReference>
<comment type="catalytic activity">
    <reaction evidence="14">
        <text>L-threonyl-[protein] + ATP = O-phospho-L-threonyl-[protein] + ADP + H(+)</text>
        <dbReference type="Rhea" id="RHEA:46608"/>
        <dbReference type="Rhea" id="RHEA-COMP:11060"/>
        <dbReference type="Rhea" id="RHEA-COMP:11605"/>
        <dbReference type="ChEBI" id="CHEBI:15378"/>
        <dbReference type="ChEBI" id="CHEBI:30013"/>
        <dbReference type="ChEBI" id="CHEBI:30616"/>
        <dbReference type="ChEBI" id="CHEBI:61977"/>
        <dbReference type="ChEBI" id="CHEBI:456216"/>
        <dbReference type="EC" id="2.7.11.13"/>
    </reaction>
</comment>
<dbReference type="SMART" id="SM00133">
    <property type="entry name" value="S_TK_X"/>
    <property type="match status" value="1"/>
</dbReference>
<protein>
    <recommendedName>
        <fullName evidence="3">protein kinase C</fullName>
        <ecNumber evidence="3">2.7.11.13</ecNumber>
    </recommendedName>
</protein>
<dbReference type="GO" id="GO:0106310">
    <property type="term" value="F:protein serine kinase activity"/>
    <property type="evidence" value="ECO:0007669"/>
    <property type="project" value="RHEA"/>
</dbReference>
<keyword evidence="25" id="KW-1185">Reference proteome</keyword>
<dbReference type="Gene3D" id="3.30.60.20">
    <property type="match status" value="2"/>
</dbReference>
<dbReference type="Pfam" id="PF02185">
    <property type="entry name" value="HR1"/>
    <property type="match status" value="2"/>
</dbReference>
<dbReference type="PROSITE" id="PS00479">
    <property type="entry name" value="ZF_DAG_PE_1"/>
    <property type="match status" value="1"/>
</dbReference>
<dbReference type="InterPro" id="IPR046349">
    <property type="entry name" value="C1-like_sf"/>
</dbReference>
<dbReference type="SMART" id="SM00220">
    <property type="entry name" value="S_TKc"/>
    <property type="match status" value="1"/>
</dbReference>
<dbReference type="GO" id="GO:0005524">
    <property type="term" value="F:ATP binding"/>
    <property type="evidence" value="ECO:0007669"/>
    <property type="project" value="UniProtKB-UniRule"/>
</dbReference>
<dbReference type="PANTHER" id="PTHR24351">
    <property type="entry name" value="RIBOSOMAL PROTEIN S6 KINASE"/>
    <property type="match status" value="1"/>
</dbReference>
<dbReference type="FunFam" id="1.10.510.10:FF:000101">
    <property type="entry name" value="Protein kinase C"/>
    <property type="match status" value="1"/>
</dbReference>
<feature type="domain" description="Protein kinase" evidence="20">
    <location>
        <begin position="858"/>
        <end position="1117"/>
    </location>
</feature>
<dbReference type="InParanoid" id="G7E7C9"/>
<dbReference type="GO" id="GO:0008270">
    <property type="term" value="F:zinc ion binding"/>
    <property type="evidence" value="ECO:0007669"/>
    <property type="project" value="UniProtKB-KW"/>
</dbReference>
<dbReference type="GO" id="GO:0004697">
    <property type="term" value="F:diacylglycerol-dependent serine/threonine kinase activity"/>
    <property type="evidence" value="ECO:0007669"/>
    <property type="project" value="UniProtKB-EC"/>
</dbReference>
<feature type="binding site" evidence="17">
    <location>
        <position position="887"/>
    </location>
    <ligand>
        <name>ATP</name>
        <dbReference type="ChEBI" id="CHEBI:30616"/>
    </ligand>
</feature>
<feature type="compositionally biased region" description="Polar residues" evidence="18">
    <location>
        <begin position="159"/>
        <end position="169"/>
    </location>
</feature>
<evidence type="ECO:0000256" key="13">
    <source>
        <dbReference type="ARBA" id="ARBA00022840"/>
    </source>
</evidence>
<reference evidence="24 25" key="1">
    <citation type="journal article" date="2011" name="J. Gen. Appl. Microbiol.">
        <title>Draft genome sequencing of the enigmatic basidiomycete Mixia osmundae.</title>
        <authorList>
            <person name="Nishida H."/>
            <person name="Nagatsuka Y."/>
            <person name="Sugiyama J."/>
        </authorList>
    </citation>
    <scope>NUCLEOTIDE SEQUENCE [LARGE SCALE GENOMIC DNA]</scope>
    <source>
        <strain evidence="25">CBS 9802 / IAM 14324 / JCM 22182 / KY 12970</strain>
    </source>
</reference>
<comment type="similarity">
    <text evidence="2">Belongs to the endosulfine family.</text>
</comment>
<keyword evidence="6" id="KW-0808">Transferase</keyword>
<evidence type="ECO:0000256" key="3">
    <source>
        <dbReference type="ARBA" id="ARBA00012429"/>
    </source>
</evidence>
<feature type="region of interest" description="Disordered" evidence="18">
    <location>
        <begin position="684"/>
        <end position="844"/>
    </location>
</feature>
<evidence type="ECO:0000259" key="22">
    <source>
        <dbReference type="PROSITE" id="PS51285"/>
    </source>
</evidence>
<dbReference type="EMBL" id="BABT02000163">
    <property type="protein sequence ID" value="GAA98739.1"/>
    <property type="molecule type" value="Genomic_DNA"/>
</dbReference>
<feature type="domain" description="REM-1" evidence="23">
    <location>
        <begin position="235"/>
        <end position="312"/>
    </location>
</feature>
<keyword evidence="16" id="KW-0175">Coiled coil</keyword>
<feature type="compositionally biased region" description="Basic and acidic residues" evidence="18">
    <location>
        <begin position="65"/>
        <end position="81"/>
    </location>
</feature>
<keyword evidence="8" id="KW-0677">Repeat</keyword>
<evidence type="ECO:0000256" key="4">
    <source>
        <dbReference type="ARBA" id="ARBA00022527"/>
    </source>
</evidence>
<dbReference type="CDD" id="cd05570">
    <property type="entry name" value="STKc_PKC"/>
    <property type="match status" value="1"/>
</dbReference>
<keyword evidence="13 17" id="KW-0067">ATP-binding</keyword>
<feature type="compositionally biased region" description="Polar residues" evidence="18">
    <location>
        <begin position="1281"/>
        <end position="1294"/>
    </location>
</feature>
<evidence type="ECO:0000256" key="6">
    <source>
        <dbReference type="ARBA" id="ARBA00022679"/>
    </source>
</evidence>
<evidence type="ECO:0000256" key="12">
    <source>
        <dbReference type="ARBA" id="ARBA00022833"/>
    </source>
</evidence>
<dbReference type="eggNOG" id="KOG0694">
    <property type="taxonomic scope" value="Eukaryota"/>
</dbReference>
<feature type="domain" description="C2" evidence="19">
    <location>
        <begin position="316"/>
        <end position="440"/>
    </location>
</feature>
<dbReference type="InterPro" id="IPR017441">
    <property type="entry name" value="Protein_kinase_ATP_BS"/>
</dbReference>
<keyword evidence="12" id="KW-0862">Zinc</keyword>
<feature type="compositionally biased region" description="Basic and acidic residues" evidence="18">
    <location>
        <begin position="722"/>
        <end position="733"/>
    </location>
</feature>
<dbReference type="InterPro" id="IPR037312">
    <property type="entry name" value="PKC-like_HR1"/>
</dbReference>
<dbReference type="Pfam" id="PF00130">
    <property type="entry name" value="C1_1"/>
    <property type="match status" value="2"/>
</dbReference>
<dbReference type="InterPro" id="IPR036274">
    <property type="entry name" value="HR1_rpt_sf"/>
</dbReference>
<dbReference type="STRING" id="764103.G7E7C9"/>
<evidence type="ECO:0000256" key="18">
    <source>
        <dbReference type="SAM" id="MobiDB-lite"/>
    </source>
</evidence>
<feature type="domain" description="AGC-kinase C-terminal" evidence="22">
    <location>
        <begin position="1118"/>
        <end position="1188"/>
    </location>
</feature>
<dbReference type="SUPFAM" id="SSF46585">
    <property type="entry name" value="HR1 repeat"/>
    <property type="match status" value="1"/>
</dbReference>
<dbReference type="SUPFAM" id="SSF57889">
    <property type="entry name" value="Cysteine-rich domain"/>
    <property type="match status" value="2"/>
</dbReference>
<dbReference type="Proteomes" id="UP000009131">
    <property type="component" value="Unassembled WGS sequence"/>
</dbReference>
<dbReference type="FunCoup" id="G7E7C9">
    <property type="interactions" value="173"/>
</dbReference>
<keyword evidence="11" id="KW-0418">Kinase</keyword>
<feature type="compositionally biased region" description="Polar residues" evidence="18">
    <location>
        <begin position="808"/>
        <end position="830"/>
    </location>
</feature>
<evidence type="ECO:0000256" key="15">
    <source>
        <dbReference type="ARBA" id="ARBA00047470"/>
    </source>
</evidence>
<feature type="compositionally biased region" description="Low complexity" evidence="18">
    <location>
        <begin position="82"/>
        <end position="112"/>
    </location>
</feature>
<name>G7E7C9_MIXOS</name>
<evidence type="ECO:0000259" key="23">
    <source>
        <dbReference type="PROSITE" id="PS51860"/>
    </source>
</evidence>
<dbReference type="InterPro" id="IPR017892">
    <property type="entry name" value="Pkinase_C"/>
</dbReference>
<dbReference type="InterPro" id="IPR011072">
    <property type="entry name" value="HR1_rho-bd"/>
</dbReference>
<dbReference type="InterPro" id="IPR000961">
    <property type="entry name" value="AGC-kinase_C"/>
</dbReference>
<dbReference type="InterPro" id="IPR035892">
    <property type="entry name" value="C2_domain_sf"/>
</dbReference>
<feature type="compositionally biased region" description="Low complexity" evidence="18">
    <location>
        <begin position="1341"/>
        <end position="1351"/>
    </location>
</feature>
<sequence length="1413" mass="157001">MADMQNKMQDISVRLSKERKMVEGFQAMANASSNPDTKRSCEAKIKEGLKNVEWFENSLRELQARASESRMRSSYETDPSMHSRQQQSSRHHGTPTGSTSSPGSDSPYSRQSQDYYQRGTYARSDRPGGSASSSSTALASQAGVPQASYGSNGDRASYYGQSAGSRQTLPQPPPGARHGYQEHPGQPNLYASQSAYEPVNPAYGPEVPEASTADDLRSTRSIYRKPQYSGLDLIKSETPLTGAKIARMLYQLEFKLQTEKAYKQGVDKIAKLYQLEGDKKSRQDADAKRVESEQKILLLQQALRRYQSLNIMADVDDDENQQDARDNLRKPLTGALQISIKYARDLGRAPVASKRSKAKTESVVVVKVEDTPRARTHASKIDKWNEEFEIHVDKANEVEVTVYDSRPGEIPIPIGMLWIRLNDVVEELRRKRVTEDPRWVTANRVETDAAQATSPTAYTDGNDVAALDVPVAGYGANGQQKQGSGSSGSGEGITAWFAVEPEGAILLHLQFVKSNVKKRPLETGGLGRQGAVRKRKEEVHEQNGHKFVQQQFFSVVLCAYCRGFLNNAAGMQCEDCKYVCHRKCFHNVVTKCISKTNAEADKDEDKINHRIPHRFEPISSISPNWCCHCGMVLPLFGRKRGRKCTECDLTCHQDCAHLVPDFCGMSMVMANQLLKSVKQININRTRQSQYPSDLQSTLPRRPARDQVNDLDGGMGRLQLTGDDGHRQHQRQESQETLASGRKPILPPIAVSSARHSLASPPPSPTKPLGPREQGYVPTPPARESSGSLGSIIGSYADDPPALRAGTQPRLSLQTELPTIQSQPQRTSATTPLPAHQASPAPSVTALKQRKRKVGLDDFNFLAVLGKGNFGKVMLAEEKHTNQLYAIKVLKKDFIIENDEVESTKSEKRVFLAAGRQRHPFLLGLHSCFQTETRLYFCMPYVSGGDLMLHIQREQFSPRRAKFYACEVLMALEYFHSQGIVYRDLKLDNILLTLDGHVVVADYGLCKEEMWYGATTGTFCGTPEFMAPEIILDQRYGRAVDWWAFGVLIYEMLLGQSPFRGDDEDEIFDAILEDEPLYPIHMPRDSVSILLKLLTRDPARRLGGGPEDGAEVRRHTFFKDVNWDDVYHKRIPPPFFPKIGSATDTSNFDSEFTNERPTLTPVHSTLSAADQKEFASFSFTADWTTDSKTGMLPAQRNKVDISSMTEEEQKLFRLYGKLPQKKNHLNKNLTERKYFDSGDYALSKAGKAPHAAVGTAIPSPEDIPHANNPTSPVPAAHGNGGLSVSPNTAVSSPQKNYPGGGMAMSPPKFQGAGFGSSAFSPTNGSSLSGEPTRPEQPGTALPPRSRQPGRSRPIWHSLWKNERAATRVRQGASTDWRVTGPRYDQIIGLRLSKFELLSRRDLLGRQVELVHRPG</sequence>
<dbReference type="Gene3D" id="1.10.510.10">
    <property type="entry name" value="Transferase(Phosphotransferase) domain 1"/>
    <property type="match status" value="1"/>
</dbReference>
<evidence type="ECO:0000256" key="14">
    <source>
        <dbReference type="ARBA" id="ARBA00047272"/>
    </source>
</evidence>
<evidence type="ECO:0000313" key="24">
    <source>
        <dbReference type="EMBL" id="GAA98739.1"/>
    </source>
</evidence>
<dbReference type="PROSITE" id="PS51860">
    <property type="entry name" value="REM_1"/>
    <property type="match status" value="1"/>
</dbReference>
<dbReference type="InterPro" id="IPR011009">
    <property type="entry name" value="Kinase-like_dom_sf"/>
</dbReference>
<dbReference type="Pfam" id="PF00168">
    <property type="entry name" value="C2"/>
    <property type="match status" value="1"/>
</dbReference>
<evidence type="ECO:0000256" key="8">
    <source>
        <dbReference type="ARBA" id="ARBA00022737"/>
    </source>
</evidence>
<dbReference type="InterPro" id="IPR000719">
    <property type="entry name" value="Prot_kinase_dom"/>
</dbReference>
<evidence type="ECO:0000256" key="2">
    <source>
        <dbReference type="ARBA" id="ARBA00010520"/>
    </source>
</evidence>
<dbReference type="FunFam" id="3.30.200.20:FF:000103">
    <property type="entry name" value="Protein kinase C"/>
    <property type="match status" value="1"/>
</dbReference>
<keyword evidence="5" id="KW-0597">Phosphoprotein</keyword>
<dbReference type="InterPro" id="IPR002219">
    <property type="entry name" value="PKC_DAG/PE"/>
</dbReference>
<dbReference type="HOGENOM" id="CLU_000288_54_0_1"/>
<dbReference type="SUPFAM" id="SSF56112">
    <property type="entry name" value="Protein kinase-like (PK-like)"/>
    <property type="match status" value="1"/>
</dbReference>
<evidence type="ECO:0000313" key="25">
    <source>
        <dbReference type="Proteomes" id="UP000009131"/>
    </source>
</evidence>
<dbReference type="Pfam" id="PF04667">
    <property type="entry name" value="Endosulfine"/>
    <property type="match status" value="1"/>
</dbReference>
<evidence type="ECO:0000256" key="17">
    <source>
        <dbReference type="PROSITE-ProRule" id="PRU10141"/>
    </source>
</evidence>
<feature type="region of interest" description="Disordered" evidence="18">
    <location>
        <begin position="65"/>
        <end position="218"/>
    </location>
</feature>
<dbReference type="SMART" id="SM00239">
    <property type="entry name" value="C2"/>
    <property type="match status" value="1"/>
</dbReference>
<dbReference type="CDD" id="cd20823">
    <property type="entry name" value="C1_ScPKC1-like_rpt2"/>
    <property type="match status" value="1"/>
</dbReference>
<dbReference type="InterPro" id="IPR000008">
    <property type="entry name" value="C2_dom"/>
</dbReference>
<dbReference type="SUPFAM" id="SSF49562">
    <property type="entry name" value="C2 domain (Calcium/lipid-binding domain, CaLB)"/>
    <property type="match status" value="1"/>
</dbReference>
<dbReference type="CDD" id="cd11620">
    <property type="entry name" value="HR1_PKC-like_2_fungi"/>
    <property type="match status" value="1"/>
</dbReference>
<evidence type="ECO:0000256" key="9">
    <source>
        <dbReference type="ARBA" id="ARBA00022741"/>
    </source>
</evidence>
<dbReference type="InterPro" id="IPR008271">
    <property type="entry name" value="Ser/Thr_kinase_AS"/>
</dbReference>
<dbReference type="PROSITE" id="PS00108">
    <property type="entry name" value="PROTEIN_KINASE_ST"/>
    <property type="match status" value="1"/>
</dbReference>
<evidence type="ECO:0000256" key="10">
    <source>
        <dbReference type="ARBA" id="ARBA00022771"/>
    </source>
</evidence>
<dbReference type="PROSITE" id="PS51285">
    <property type="entry name" value="AGC_KINASE_CTER"/>
    <property type="match status" value="1"/>
</dbReference>
<dbReference type="EC" id="2.7.11.13" evidence="3"/>
<evidence type="ECO:0000256" key="16">
    <source>
        <dbReference type="PROSITE-ProRule" id="PRU01207"/>
    </source>
</evidence>
<keyword evidence="9 17" id="KW-0547">Nucleotide-binding</keyword>
<comment type="similarity">
    <text evidence="1">Belongs to the protein kinase superfamily. AGC Ser/Thr protein kinase family. PKC subfamily.</text>
</comment>
<dbReference type="Gene3D" id="3.30.200.20">
    <property type="entry name" value="Phosphorylase Kinase, domain 1"/>
    <property type="match status" value="1"/>
</dbReference>
<dbReference type="GO" id="GO:0007165">
    <property type="term" value="P:signal transduction"/>
    <property type="evidence" value="ECO:0007669"/>
    <property type="project" value="InterPro"/>
</dbReference>
<feature type="domain" description="Phorbol-ester/DAG-type" evidence="21">
    <location>
        <begin position="612"/>
        <end position="663"/>
    </location>
</feature>
<reference evidence="24 25" key="2">
    <citation type="journal article" date="2012" name="Open Biol.">
        <title>Characteristics of nucleosomes and linker DNA regions on the genome of the basidiomycete Mixia osmundae revealed by mono- and dinucleosome mapping.</title>
        <authorList>
            <person name="Nishida H."/>
            <person name="Kondo S."/>
            <person name="Matsumoto T."/>
            <person name="Suzuki Y."/>
            <person name="Yoshikawa H."/>
            <person name="Taylor T.D."/>
            <person name="Sugiyama J."/>
        </authorList>
    </citation>
    <scope>NUCLEOTIDE SEQUENCE [LARGE SCALE GENOMIC DNA]</scope>
    <source>
        <strain evidence="25">CBS 9802 / IAM 14324 / JCM 22182 / KY 12970</strain>
    </source>
</reference>
<evidence type="ECO:0000259" key="20">
    <source>
        <dbReference type="PROSITE" id="PS50011"/>
    </source>
</evidence>
<keyword evidence="10" id="KW-0863">Zinc-finger</keyword>
<dbReference type="GO" id="GO:0009272">
    <property type="term" value="P:fungal-type cell wall biogenesis"/>
    <property type="evidence" value="ECO:0007669"/>
    <property type="project" value="InterPro"/>
</dbReference>
<keyword evidence="7" id="KW-0479">Metal-binding</keyword>
<evidence type="ECO:0000259" key="19">
    <source>
        <dbReference type="PROSITE" id="PS50004"/>
    </source>
</evidence>
<dbReference type="PROSITE" id="PS00107">
    <property type="entry name" value="PROTEIN_KINASE_ATP"/>
    <property type="match status" value="1"/>
</dbReference>